<dbReference type="EMBL" id="FUWP01000002">
    <property type="protein sequence ID" value="SJZ72060.1"/>
    <property type="molecule type" value="Genomic_DNA"/>
</dbReference>
<dbReference type="InterPro" id="IPR023614">
    <property type="entry name" value="Porin_dom_sf"/>
</dbReference>
<comment type="similarity">
    <text evidence="2">Belongs to the Gram-negative porin family.</text>
</comment>
<evidence type="ECO:0000256" key="10">
    <source>
        <dbReference type="ARBA" id="ARBA00023136"/>
    </source>
</evidence>
<keyword evidence="5" id="KW-1134">Transmembrane beta strand</keyword>
<evidence type="ECO:0000256" key="8">
    <source>
        <dbReference type="ARBA" id="ARBA00023065"/>
    </source>
</evidence>
<protein>
    <submittedName>
        <fullName evidence="14">Outer membrane pore protein E</fullName>
    </submittedName>
</protein>
<feature type="chain" id="PRO_5013182402" evidence="12">
    <location>
        <begin position="22"/>
        <end position="358"/>
    </location>
</feature>
<feature type="domain" description="Porin" evidence="13">
    <location>
        <begin position="14"/>
        <end position="328"/>
    </location>
</feature>
<dbReference type="PRINTS" id="PR00183">
    <property type="entry name" value="ECOLIPORIN"/>
</dbReference>
<keyword evidence="9" id="KW-0626">Porin</keyword>
<evidence type="ECO:0000256" key="9">
    <source>
        <dbReference type="ARBA" id="ARBA00023114"/>
    </source>
</evidence>
<dbReference type="Gene3D" id="2.40.160.10">
    <property type="entry name" value="Porin"/>
    <property type="match status" value="1"/>
</dbReference>
<feature type="signal peptide" evidence="12">
    <location>
        <begin position="1"/>
        <end position="21"/>
    </location>
</feature>
<evidence type="ECO:0000256" key="7">
    <source>
        <dbReference type="ARBA" id="ARBA00022729"/>
    </source>
</evidence>
<sequence>MKKTKLAVVLPALLVASVTQAATVYQADDGSYVDVYGRLGFNLTDRDNDPDQSGVDGNFDGRFGLGGSQTINDTVSVIGWAEYQVNAAEYANNLNPDSKDLTARYVWAGIDASQYGKITGGRVASGLIMLTDIADVFSASDVTIARQVSAIDSTATQVFRQDGTLQYQNTFGNLDVSTAYIFGNSTSNLKTGYNAAARYTFDFGNAGKLAPVVAYQYDKSDSHNTNHAKDYNFWGAGTRYYINNLTLGAMYSEGKLAFNNGRGDSTDKVYELTAVYDLTADWVLRAGYRSLENKGGDETKYKDTTVEAQYKLTDRSSIFSSYVFRDGKKGNGSIAGTDWNGWNNPEEDYFNVGLRYEF</sequence>
<keyword evidence="10" id="KW-0472">Membrane</keyword>
<keyword evidence="11" id="KW-0998">Cell outer membrane</keyword>
<dbReference type="GO" id="GO:0015288">
    <property type="term" value="F:porin activity"/>
    <property type="evidence" value="ECO:0007669"/>
    <property type="project" value="UniProtKB-KW"/>
</dbReference>
<dbReference type="GO" id="GO:0009279">
    <property type="term" value="C:cell outer membrane"/>
    <property type="evidence" value="ECO:0007669"/>
    <property type="project" value="UniProtKB-SubCell"/>
</dbReference>
<dbReference type="PANTHER" id="PTHR34501">
    <property type="entry name" value="PROTEIN YDDL-RELATED"/>
    <property type="match status" value="1"/>
</dbReference>
<name>A0A1T4MY81_9GAMM</name>
<comment type="subcellular location">
    <subcellularLocation>
        <location evidence="1">Cell outer membrane</location>
        <topology evidence="1">Multi-pass membrane protein</topology>
    </subcellularLocation>
</comment>
<evidence type="ECO:0000256" key="5">
    <source>
        <dbReference type="ARBA" id="ARBA00022452"/>
    </source>
</evidence>
<dbReference type="OrthoDB" id="6211369at2"/>
<dbReference type="InterPro" id="IPR033900">
    <property type="entry name" value="Gram_neg_porin_domain"/>
</dbReference>
<evidence type="ECO:0000256" key="6">
    <source>
        <dbReference type="ARBA" id="ARBA00022692"/>
    </source>
</evidence>
<accession>A0A1T4MY81</accession>
<dbReference type="SUPFAM" id="SSF56935">
    <property type="entry name" value="Porins"/>
    <property type="match status" value="1"/>
</dbReference>
<keyword evidence="4" id="KW-0813">Transport</keyword>
<dbReference type="CDD" id="cd00342">
    <property type="entry name" value="gram_neg_porins"/>
    <property type="match status" value="1"/>
</dbReference>
<gene>
    <name evidence="14" type="primary">phoE</name>
    <name evidence="14" type="ORF">CZ814_00560</name>
</gene>
<dbReference type="AlphaFoldDB" id="A0A1T4MY81"/>
<keyword evidence="7 12" id="KW-0732">Signal</keyword>
<comment type="subunit">
    <text evidence="3">Homotrimer.</text>
</comment>
<organism evidence="14 15">
    <name type="scientific">Photobacterium toruni</name>
    <dbReference type="NCBI Taxonomy" id="1935446"/>
    <lineage>
        <taxon>Bacteria</taxon>
        <taxon>Pseudomonadati</taxon>
        <taxon>Pseudomonadota</taxon>
        <taxon>Gammaproteobacteria</taxon>
        <taxon>Vibrionales</taxon>
        <taxon>Vibrionaceae</taxon>
        <taxon>Photobacterium</taxon>
    </lineage>
</organism>
<evidence type="ECO:0000256" key="2">
    <source>
        <dbReference type="ARBA" id="ARBA00007539"/>
    </source>
</evidence>
<dbReference type="RefSeq" id="WP_080173355.1">
    <property type="nucleotide sequence ID" value="NZ_AP024854.1"/>
</dbReference>
<evidence type="ECO:0000313" key="14">
    <source>
        <dbReference type="EMBL" id="SJZ72060.1"/>
    </source>
</evidence>
<reference evidence="14 15" key="1">
    <citation type="submission" date="2017-02" db="EMBL/GenBank/DDBJ databases">
        <authorList>
            <person name="Peterson S.W."/>
        </authorList>
    </citation>
    <scope>NUCLEOTIDE SEQUENCE [LARGE SCALE GENOMIC DNA]</scope>
    <source>
        <strain evidence="14 15">CECT 9189</strain>
    </source>
</reference>
<evidence type="ECO:0000256" key="4">
    <source>
        <dbReference type="ARBA" id="ARBA00022448"/>
    </source>
</evidence>
<evidence type="ECO:0000256" key="12">
    <source>
        <dbReference type="SAM" id="SignalP"/>
    </source>
</evidence>
<evidence type="ECO:0000256" key="11">
    <source>
        <dbReference type="ARBA" id="ARBA00023237"/>
    </source>
</evidence>
<dbReference type="PANTHER" id="PTHR34501:SF9">
    <property type="entry name" value="MAJOR OUTER MEMBRANE PROTEIN P.IA"/>
    <property type="match status" value="1"/>
</dbReference>
<dbReference type="GO" id="GO:0046930">
    <property type="term" value="C:pore complex"/>
    <property type="evidence" value="ECO:0007669"/>
    <property type="project" value="UniProtKB-KW"/>
</dbReference>
<dbReference type="Proteomes" id="UP000191116">
    <property type="component" value="Unassembled WGS sequence"/>
</dbReference>
<proteinExistence type="inferred from homology"/>
<keyword evidence="6" id="KW-0812">Transmembrane</keyword>
<evidence type="ECO:0000256" key="1">
    <source>
        <dbReference type="ARBA" id="ARBA00004571"/>
    </source>
</evidence>
<evidence type="ECO:0000256" key="3">
    <source>
        <dbReference type="ARBA" id="ARBA00011233"/>
    </source>
</evidence>
<evidence type="ECO:0000313" key="15">
    <source>
        <dbReference type="Proteomes" id="UP000191116"/>
    </source>
</evidence>
<dbReference type="InterPro" id="IPR050298">
    <property type="entry name" value="Gram-neg_bact_OMP"/>
</dbReference>
<evidence type="ECO:0000259" key="13">
    <source>
        <dbReference type="Pfam" id="PF13609"/>
    </source>
</evidence>
<dbReference type="GO" id="GO:0034220">
    <property type="term" value="P:monoatomic ion transmembrane transport"/>
    <property type="evidence" value="ECO:0007669"/>
    <property type="project" value="InterPro"/>
</dbReference>
<keyword evidence="8" id="KW-0406">Ion transport</keyword>
<dbReference type="Pfam" id="PF13609">
    <property type="entry name" value="Porin_4"/>
    <property type="match status" value="1"/>
</dbReference>
<dbReference type="InterPro" id="IPR001897">
    <property type="entry name" value="Porin_gammaproteobac"/>
</dbReference>